<organism evidence="1 2">
    <name type="scientific">Psychromicrobium silvestre</name>
    <dbReference type="NCBI Taxonomy" id="1645614"/>
    <lineage>
        <taxon>Bacteria</taxon>
        <taxon>Bacillati</taxon>
        <taxon>Actinomycetota</taxon>
        <taxon>Actinomycetes</taxon>
        <taxon>Micrococcales</taxon>
        <taxon>Micrococcaceae</taxon>
        <taxon>Psychromicrobium</taxon>
    </lineage>
</organism>
<evidence type="ECO:0008006" key="3">
    <source>
        <dbReference type="Google" id="ProtNLM"/>
    </source>
</evidence>
<gene>
    <name evidence="1" type="ORF">FHU41_001315</name>
</gene>
<keyword evidence="2" id="KW-1185">Reference proteome</keyword>
<dbReference type="EMBL" id="JACBYQ010000001">
    <property type="protein sequence ID" value="NYE95094.1"/>
    <property type="molecule type" value="Genomic_DNA"/>
</dbReference>
<comment type="caution">
    <text evidence="1">The sequence shown here is derived from an EMBL/GenBank/DDBJ whole genome shotgun (WGS) entry which is preliminary data.</text>
</comment>
<reference evidence="1 2" key="1">
    <citation type="submission" date="2020-07" db="EMBL/GenBank/DDBJ databases">
        <title>Sequencing the genomes of 1000 actinobacteria strains.</title>
        <authorList>
            <person name="Klenk H.-P."/>
        </authorList>
    </citation>
    <scope>NUCLEOTIDE SEQUENCE [LARGE SCALE GENOMIC DNA]</scope>
    <source>
        <strain evidence="1 2">DSM 102047</strain>
    </source>
</reference>
<evidence type="ECO:0000313" key="1">
    <source>
        <dbReference type="EMBL" id="NYE95094.1"/>
    </source>
</evidence>
<accession>A0A7Y9LT22</accession>
<dbReference type="AlphaFoldDB" id="A0A7Y9LT22"/>
<proteinExistence type="predicted"/>
<sequence>MTPKNANSRTVTAGKAIQQGRLAKAKQFLQVADDARELSDGEDVADACVTLYVHAGIAAADAICAGALGKHAKGQDHQDAVALLASVDKQASNSLGVLLGMKTRAGYGYDPISEVKLARAERAARSLVNRAIL</sequence>
<dbReference type="RefSeq" id="WP_179388776.1">
    <property type="nucleotide sequence ID" value="NZ_JACBYQ010000001.1"/>
</dbReference>
<evidence type="ECO:0000313" key="2">
    <source>
        <dbReference type="Proteomes" id="UP000521748"/>
    </source>
</evidence>
<dbReference type="Proteomes" id="UP000521748">
    <property type="component" value="Unassembled WGS sequence"/>
</dbReference>
<protein>
    <recommendedName>
        <fullName evidence="3">HEPN domain-containing protein</fullName>
    </recommendedName>
</protein>
<name>A0A7Y9LT22_9MICC</name>